<feature type="non-terminal residue" evidence="1">
    <location>
        <position position="80"/>
    </location>
</feature>
<organism evidence="1 2">
    <name type="scientific">Rotaria socialis</name>
    <dbReference type="NCBI Taxonomy" id="392032"/>
    <lineage>
        <taxon>Eukaryota</taxon>
        <taxon>Metazoa</taxon>
        <taxon>Spiralia</taxon>
        <taxon>Gnathifera</taxon>
        <taxon>Rotifera</taxon>
        <taxon>Eurotatoria</taxon>
        <taxon>Bdelloidea</taxon>
        <taxon>Philodinida</taxon>
        <taxon>Philodinidae</taxon>
        <taxon>Rotaria</taxon>
    </lineage>
</organism>
<dbReference type="Proteomes" id="UP000663848">
    <property type="component" value="Unassembled WGS sequence"/>
</dbReference>
<name>A0A822DWJ0_9BILA</name>
<dbReference type="InterPro" id="IPR010461">
    <property type="entry name" value="ComK"/>
</dbReference>
<sequence>QTLEVIHYENHMDTLIQWLNGLNQQKSIEITEQNDIFIHATNEQNQQQKIFIKHEHIDAYMKTKHNNKIVDIVDIDDIAN</sequence>
<protein>
    <submittedName>
        <fullName evidence="1">Uncharacterized protein</fullName>
    </submittedName>
</protein>
<comment type="caution">
    <text evidence="1">The sequence shown here is derived from an EMBL/GenBank/DDBJ whole genome shotgun (WGS) entry which is preliminary data.</text>
</comment>
<accession>A0A822DWJ0</accession>
<proteinExistence type="predicted"/>
<gene>
    <name evidence="1" type="ORF">QYT958_LOCUS44042</name>
</gene>
<reference evidence="1" key="1">
    <citation type="submission" date="2021-02" db="EMBL/GenBank/DDBJ databases">
        <authorList>
            <person name="Nowell W R."/>
        </authorList>
    </citation>
    <scope>NUCLEOTIDE SEQUENCE</scope>
</reference>
<feature type="non-terminal residue" evidence="1">
    <location>
        <position position="1"/>
    </location>
</feature>
<evidence type="ECO:0000313" key="1">
    <source>
        <dbReference type="EMBL" id="CAF5083944.1"/>
    </source>
</evidence>
<dbReference type="AlphaFoldDB" id="A0A822DWJ0"/>
<dbReference type="Pfam" id="PF06338">
    <property type="entry name" value="ComK"/>
    <property type="match status" value="1"/>
</dbReference>
<evidence type="ECO:0000313" key="2">
    <source>
        <dbReference type="Proteomes" id="UP000663848"/>
    </source>
</evidence>
<dbReference type="EMBL" id="CAJOBR010065945">
    <property type="protein sequence ID" value="CAF5083944.1"/>
    <property type="molecule type" value="Genomic_DNA"/>
</dbReference>